<proteinExistence type="predicted"/>
<reference evidence="2" key="1">
    <citation type="journal article" date="2020" name="Nature">
        <title>Giant virus diversity and host interactions through global metagenomics.</title>
        <authorList>
            <person name="Schulz F."/>
            <person name="Roux S."/>
            <person name="Paez-Espino D."/>
            <person name="Jungbluth S."/>
            <person name="Walsh D.A."/>
            <person name="Denef V.J."/>
            <person name="McMahon K.D."/>
            <person name="Konstantinidis K.T."/>
            <person name="Eloe-Fadrosh E.A."/>
            <person name="Kyrpides N.C."/>
            <person name="Woyke T."/>
        </authorList>
    </citation>
    <scope>NUCLEOTIDE SEQUENCE</scope>
    <source>
        <strain evidence="2">GVMAG-M-3300013006-15</strain>
    </source>
</reference>
<keyword evidence="1" id="KW-0472">Membrane</keyword>
<dbReference type="EMBL" id="MN739162">
    <property type="protein sequence ID" value="QHS91534.1"/>
    <property type="molecule type" value="Genomic_DNA"/>
</dbReference>
<feature type="transmembrane region" description="Helical" evidence="1">
    <location>
        <begin position="6"/>
        <end position="25"/>
    </location>
</feature>
<protein>
    <submittedName>
        <fullName evidence="2">Uncharacterized protein</fullName>
    </submittedName>
</protein>
<evidence type="ECO:0000256" key="1">
    <source>
        <dbReference type="SAM" id="Phobius"/>
    </source>
</evidence>
<keyword evidence="1" id="KW-0812">Transmembrane</keyword>
<sequence>MDTSSALGIIAFALQFTILAGTLAIHNCRIQRIERAKCRCCSQEHPLLDPVNI</sequence>
<accession>A0A6C0BIJ4</accession>
<name>A0A6C0BIJ4_9ZZZZ</name>
<keyword evidence="1" id="KW-1133">Transmembrane helix</keyword>
<dbReference type="AlphaFoldDB" id="A0A6C0BIJ4"/>
<evidence type="ECO:0000313" key="2">
    <source>
        <dbReference type="EMBL" id="QHS91534.1"/>
    </source>
</evidence>
<organism evidence="2">
    <name type="scientific">viral metagenome</name>
    <dbReference type="NCBI Taxonomy" id="1070528"/>
    <lineage>
        <taxon>unclassified sequences</taxon>
        <taxon>metagenomes</taxon>
        <taxon>organismal metagenomes</taxon>
    </lineage>
</organism>